<evidence type="ECO:0000313" key="5">
    <source>
        <dbReference type="Proteomes" id="UP000283325"/>
    </source>
</evidence>
<name>A0A415MUB5_9FIRM</name>
<dbReference type="Gene3D" id="3.40.190.10">
    <property type="entry name" value="Periplasmic binding protein-like II"/>
    <property type="match status" value="2"/>
</dbReference>
<accession>A0A415MUB5</accession>
<dbReference type="PANTHER" id="PTHR30024">
    <property type="entry name" value="ALIPHATIC SULFONATES-BINDING PROTEIN-RELATED"/>
    <property type="match status" value="1"/>
</dbReference>
<protein>
    <submittedName>
        <fullName evidence="4">ABC transporter substrate-binding protein</fullName>
    </submittedName>
</protein>
<feature type="domain" description="SsuA/THI5-like" evidence="3">
    <location>
        <begin position="68"/>
        <end position="275"/>
    </location>
</feature>
<gene>
    <name evidence="4" type="ORF">DWZ98_14655</name>
</gene>
<feature type="chain" id="PRO_5039627992" evidence="2">
    <location>
        <begin position="21"/>
        <end position="373"/>
    </location>
</feature>
<comment type="caution">
    <text evidence="4">The sequence shown here is derived from an EMBL/GenBank/DDBJ whole genome shotgun (WGS) entry which is preliminary data.</text>
</comment>
<dbReference type="RefSeq" id="WP_117657752.1">
    <property type="nucleotide sequence ID" value="NZ_JAQDGW010000006.1"/>
</dbReference>
<dbReference type="Proteomes" id="UP000283325">
    <property type="component" value="Unassembled WGS sequence"/>
</dbReference>
<evidence type="ECO:0000259" key="3">
    <source>
        <dbReference type="Pfam" id="PF09084"/>
    </source>
</evidence>
<proteinExistence type="predicted"/>
<feature type="region of interest" description="Disordered" evidence="1">
    <location>
        <begin position="23"/>
        <end position="50"/>
    </location>
</feature>
<organism evidence="4 5">
    <name type="scientific">Dorea formicigenerans</name>
    <dbReference type="NCBI Taxonomy" id="39486"/>
    <lineage>
        <taxon>Bacteria</taxon>
        <taxon>Bacillati</taxon>
        <taxon>Bacillota</taxon>
        <taxon>Clostridia</taxon>
        <taxon>Lachnospirales</taxon>
        <taxon>Lachnospiraceae</taxon>
        <taxon>Dorea</taxon>
    </lineage>
</organism>
<dbReference type="Pfam" id="PF09084">
    <property type="entry name" value="NMT1"/>
    <property type="match status" value="1"/>
</dbReference>
<dbReference type="InterPro" id="IPR015168">
    <property type="entry name" value="SsuA/THI5"/>
</dbReference>
<evidence type="ECO:0000256" key="2">
    <source>
        <dbReference type="SAM" id="SignalP"/>
    </source>
</evidence>
<evidence type="ECO:0000256" key="1">
    <source>
        <dbReference type="SAM" id="MobiDB-lite"/>
    </source>
</evidence>
<keyword evidence="2" id="KW-0732">Signal</keyword>
<dbReference type="EMBL" id="QRPD01000016">
    <property type="protein sequence ID" value="RHL85002.1"/>
    <property type="molecule type" value="Genomic_DNA"/>
</dbReference>
<sequence>MKKRIVSILLVAAMSVSLFACGSKESSSSSDDSKKDSSASTSTHMNASDADGIEDKDITWAKDNSGNTFLAIAEDKGWIDDLGIKIDEPNFDETNAALTALAGGQVDIISNYGTNAPLQEIASGEDWLIIGGYMAQGCMPIVAKKGTKWNGVEDFIGKKVAADPSLYSVTGALLDKGYDPLTQVEWKSYPTSSDQLAAVVKGEVDYAVVGTSRNYEVQQNPELEAVAYQSDVMPWYSCCRMVVSREYAEKNPNTIKAILKTLIRAQEYYTTHHDECEELMKDYMGVDLDYVKAYMDNDHFQISNDPLKHEVMKGWEILDKTGFLDENAKNINIEDHIDTSFYEEALNEATEEYGDENPEFYSNLKSFYEEHNK</sequence>
<feature type="signal peptide" evidence="2">
    <location>
        <begin position="1"/>
        <end position="20"/>
    </location>
</feature>
<dbReference type="AlphaFoldDB" id="A0A415MUB5"/>
<reference evidence="4 5" key="1">
    <citation type="submission" date="2018-08" db="EMBL/GenBank/DDBJ databases">
        <title>A genome reference for cultivated species of the human gut microbiota.</title>
        <authorList>
            <person name="Zou Y."/>
            <person name="Xue W."/>
            <person name="Luo G."/>
        </authorList>
    </citation>
    <scope>NUCLEOTIDE SEQUENCE [LARGE SCALE GENOMIC DNA]</scope>
    <source>
        <strain evidence="4 5">AF36-1BH</strain>
    </source>
</reference>
<dbReference type="PROSITE" id="PS51257">
    <property type="entry name" value="PROKAR_LIPOPROTEIN"/>
    <property type="match status" value="1"/>
</dbReference>
<evidence type="ECO:0000313" key="4">
    <source>
        <dbReference type="EMBL" id="RHL85002.1"/>
    </source>
</evidence>
<dbReference type="PANTHER" id="PTHR30024:SF42">
    <property type="entry name" value="ALIPHATIC SULFONATES-BINDING PROTEIN-RELATED"/>
    <property type="match status" value="1"/>
</dbReference>
<dbReference type="SUPFAM" id="SSF53850">
    <property type="entry name" value="Periplasmic binding protein-like II"/>
    <property type="match status" value="1"/>
</dbReference>